<dbReference type="Gene3D" id="1.10.1900.10">
    <property type="entry name" value="c-terminal domain of poly(a) binding protein"/>
    <property type="match status" value="1"/>
</dbReference>
<evidence type="ECO:0000313" key="1">
    <source>
        <dbReference type="EMBL" id="TDG77178.1"/>
    </source>
</evidence>
<dbReference type="InterPro" id="IPR008316">
    <property type="entry name" value="UCP029876"/>
</dbReference>
<dbReference type="AlphaFoldDB" id="A0A4R5NMU2"/>
<dbReference type="RefSeq" id="WP_010620172.1">
    <property type="nucleotide sequence ID" value="NZ_PUFO01000053.1"/>
</dbReference>
<protein>
    <recommendedName>
        <fullName evidence="3">DUF1048 domain-containing protein</fullName>
    </recommendedName>
</protein>
<dbReference type="STRING" id="1122149.FD44_GL002024"/>
<dbReference type="Proteomes" id="UP000294854">
    <property type="component" value="Unassembled WGS sequence"/>
</dbReference>
<accession>A0A4R5NMU2</accession>
<gene>
    <name evidence="1" type="ORF">C5L31_000177</name>
</gene>
<dbReference type="SUPFAM" id="SSF158560">
    <property type="entry name" value="BH3980-like"/>
    <property type="match status" value="1"/>
</dbReference>
<evidence type="ECO:0000313" key="2">
    <source>
        <dbReference type="Proteomes" id="UP000294854"/>
    </source>
</evidence>
<dbReference type="OrthoDB" id="2087617at2"/>
<reference evidence="1 2" key="1">
    <citation type="journal article" date="2019" name="Appl. Microbiol. Biotechnol.">
        <title>Uncovering carbohydrate metabolism through a genotype-phenotype association study of 56 lactic acid bacteria genomes.</title>
        <authorList>
            <person name="Buron-Moles G."/>
            <person name="Chailyan A."/>
            <person name="Dolejs I."/>
            <person name="Forster J."/>
            <person name="Miks M.H."/>
        </authorList>
    </citation>
    <scope>NUCLEOTIDE SEQUENCE [LARGE SCALE GENOMIC DNA]</scope>
    <source>
        <strain evidence="1 2">ATCC 49373</strain>
    </source>
</reference>
<name>A0A4R5NMU2_9LACO</name>
<proteinExistence type="predicted"/>
<keyword evidence="2" id="KW-1185">Reference proteome</keyword>
<dbReference type="EMBL" id="PUFO01000053">
    <property type="protein sequence ID" value="TDG77178.1"/>
    <property type="molecule type" value="Genomic_DNA"/>
</dbReference>
<dbReference type="Pfam" id="PF06304">
    <property type="entry name" value="DUF1048"/>
    <property type="match status" value="1"/>
</dbReference>
<sequence length="107" mass="12478">MFNKFKQQKREYRDYKARISALPNDYQATMKALEKYFWNWAKGDGMMAILISVLEMFENAVADGSPVEFVVGEDIAEFADAILADNPEETWLNKQRNQLRTSYKNRG</sequence>
<comment type="caution">
    <text evidence="1">The sequence shown here is derived from an EMBL/GenBank/DDBJ whole genome shotgun (WGS) entry which is preliminary data.</text>
</comment>
<evidence type="ECO:0008006" key="3">
    <source>
        <dbReference type="Google" id="ProtNLM"/>
    </source>
</evidence>
<organism evidence="1 2">
    <name type="scientific">Secundilactobacillus malefermentans</name>
    <dbReference type="NCBI Taxonomy" id="176292"/>
    <lineage>
        <taxon>Bacteria</taxon>
        <taxon>Bacillati</taxon>
        <taxon>Bacillota</taxon>
        <taxon>Bacilli</taxon>
        <taxon>Lactobacillales</taxon>
        <taxon>Lactobacillaceae</taxon>
        <taxon>Secundilactobacillus</taxon>
    </lineage>
</organism>